<proteinExistence type="predicted"/>
<dbReference type="PANTHER" id="PTHR28152">
    <property type="entry name" value="HYDROXYACYL-THIOESTER DEHYDRATASE TYPE 2, MITOCHONDRIAL"/>
    <property type="match status" value="1"/>
</dbReference>
<dbReference type="FunFam" id="3.10.129.10:FF:000103">
    <property type="entry name" value="WGS project CABT00000000 data, contig 2.1"/>
    <property type="match status" value="1"/>
</dbReference>
<protein>
    <submittedName>
        <fullName evidence="1">Succinyl-CoA ligase [GDP-forming] subunit beta, mitochondrial</fullName>
    </submittedName>
</protein>
<dbReference type="GO" id="GO:0016874">
    <property type="term" value="F:ligase activity"/>
    <property type="evidence" value="ECO:0007669"/>
    <property type="project" value="UniProtKB-KW"/>
</dbReference>
<name>A0A2S4KX63_9HYPO</name>
<accession>A0A2S4KX63</accession>
<gene>
    <name evidence="1" type="ORF">TPAR_04989</name>
</gene>
<dbReference type="SUPFAM" id="SSF54637">
    <property type="entry name" value="Thioesterase/thiol ester dehydrase-isomerase"/>
    <property type="match status" value="1"/>
</dbReference>
<dbReference type="STRING" id="94208.A0A2S4KX63"/>
<dbReference type="EMBL" id="PKSG01000487">
    <property type="protein sequence ID" value="POR34785.1"/>
    <property type="molecule type" value="Genomic_DNA"/>
</dbReference>
<reference evidence="1 2" key="1">
    <citation type="submission" date="2018-01" db="EMBL/GenBank/DDBJ databases">
        <title>Harnessing the power of phylogenomics to disentangle the directionality and signatures of interkingdom host jumping in the parasitic fungal genus Tolypocladium.</title>
        <authorList>
            <person name="Quandt C.A."/>
            <person name="Patterson W."/>
            <person name="Spatafora J.W."/>
        </authorList>
    </citation>
    <scope>NUCLEOTIDE SEQUENCE [LARGE SCALE GENOMIC DNA]</scope>
    <source>
        <strain evidence="1 2">NRBC 100945</strain>
    </source>
</reference>
<keyword evidence="1" id="KW-0436">Ligase</keyword>
<dbReference type="OrthoDB" id="3257538at2759"/>
<dbReference type="AlphaFoldDB" id="A0A2S4KX63"/>
<organism evidence="1 2">
    <name type="scientific">Tolypocladium paradoxum</name>
    <dbReference type="NCBI Taxonomy" id="94208"/>
    <lineage>
        <taxon>Eukaryota</taxon>
        <taxon>Fungi</taxon>
        <taxon>Dikarya</taxon>
        <taxon>Ascomycota</taxon>
        <taxon>Pezizomycotina</taxon>
        <taxon>Sordariomycetes</taxon>
        <taxon>Hypocreomycetidae</taxon>
        <taxon>Hypocreales</taxon>
        <taxon>Ophiocordycipitaceae</taxon>
        <taxon>Tolypocladium</taxon>
    </lineage>
</organism>
<comment type="caution">
    <text evidence="1">The sequence shown here is derived from an EMBL/GenBank/DDBJ whole genome shotgun (WGS) entry which is preliminary data.</text>
</comment>
<dbReference type="InterPro" id="IPR029069">
    <property type="entry name" value="HotDog_dom_sf"/>
</dbReference>
<dbReference type="Proteomes" id="UP000237481">
    <property type="component" value="Unassembled WGS sequence"/>
</dbReference>
<dbReference type="GO" id="GO:0019171">
    <property type="term" value="F:(3R)-hydroxyacyl-[acyl-carrier-protein] dehydratase activity"/>
    <property type="evidence" value="ECO:0007669"/>
    <property type="project" value="TreeGrafter"/>
</dbReference>
<sequence length="362" mass="39231">MAQNTALRQASRLIAPGPLRSEPLRAFSTSGCQHAGASAAEAASRLLDTFSGSVSIRRQLLDANQIQKLALTLGRPVLGGADVSDTPPRTGTPIPPGHHLVYFTSGGLETELGHDGTDSTFNAPEPFTRRMWAGGKMSWPDAGVAGGATILVGDEVEERTRLVSATAKKSTSAGEMVLVEVEKELRAPRGYSVVDRRSWIFRPEIDPEKVDAYAVSAGEIARGPTIIQDIPADDGGQSSFPVRQLCWSPVGLFRFSALTFNGHKIHYNEEWSRRVEGHPGAVVHGPLNLINILDYWRDVHGGGGNMEPARITYRAMSPIYAGETYNIRTEGTRESRGQRIIDIVAEKNGTVCMKSEVVMDLD</sequence>
<evidence type="ECO:0000313" key="1">
    <source>
        <dbReference type="EMBL" id="POR34785.1"/>
    </source>
</evidence>
<evidence type="ECO:0000313" key="2">
    <source>
        <dbReference type="Proteomes" id="UP000237481"/>
    </source>
</evidence>
<dbReference type="PANTHER" id="PTHR28152:SF2">
    <property type="entry name" value="N-TERMINAL OF MAOC-LIKE DEHYDRATASE DOMAIN-CONTAINING PROTEIN"/>
    <property type="match status" value="1"/>
</dbReference>
<dbReference type="InterPro" id="IPR052741">
    <property type="entry name" value="Mitochondrial_HTD2"/>
</dbReference>
<keyword evidence="2" id="KW-1185">Reference proteome</keyword>
<dbReference type="GO" id="GO:0005739">
    <property type="term" value="C:mitochondrion"/>
    <property type="evidence" value="ECO:0007669"/>
    <property type="project" value="TreeGrafter"/>
</dbReference>
<dbReference type="Gene3D" id="3.10.129.10">
    <property type="entry name" value="Hotdog Thioesterase"/>
    <property type="match status" value="1"/>
</dbReference>